<gene>
    <name evidence="3" type="ordered locus">HNE_1629</name>
</gene>
<dbReference type="PROSITE" id="PS51257">
    <property type="entry name" value="PROKAR_LIPOPROTEIN"/>
    <property type="match status" value="1"/>
</dbReference>
<evidence type="ECO:0000256" key="1">
    <source>
        <dbReference type="SAM" id="MobiDB-lite"/>
    </source>
</evidence>
<dbReference type="HOGENOM" id="CLU_099457_3_0_5"/>
<keyword evidence="4" id="KW-1185">Reference proteome</keyword>
<feature type="signal peptide" evidence="2">
    <location>
        <begin position="1"/>
        <end position="18"/>
    </location>
</feature>
<evidence type="ECO:0000313" key="4">
    <source>
        <dbReference type="Proteomes" id="UP000001959"/>
    </source>
</evidence>
<evidence type="ECO:0000256" key="2">
    <source>
        <dbReference type="SAM" id="SignalP"/>
    </source>
</evidence>
<feature type="region of interest" description="Disordered" evidence="1">
    <location>
        <begin position="20"/>
        <end position="70"/>
    </location>
</feature>
<dbReference type="Proteomes" id="UP000001959">
    <property type="component" value="Chromosome"/>
</dbReference>
<dbReference type="EMBL" id="CP000158">
    <property type="protein sequence ID" value="ABI76404.1"/>
    <property type="molecule type" value="Genomic_DNA"/>
</dbReference>
<organism evidence="3 4">
    <name type="scientific">Hyphomonas neptunium (strain ATCC 15444)</name>
    <dbReference type="NCBI Taxonomy" id="228405"/>
    <lineage>
        <taxon>Bacteria</taxon>
        <taxon>Pseudomonadati</taxon>
        <taxon>Pseudomonadota</taxon>
        <taxon>Alphaproteobacteria</taxon>
        <taxon>Hyphomonadales</taxon>
        <taxon>Hyphomonadaceae</taxon>
        <taxon>Hyphomonas</taxon>
    </lineage>
</organism>
<dbReference type="Pfam" id="PF11736">
    <property type="entry name" value="DUF3299"/>
    <property type="match status" value="1"/>
</dbReference>
<dbReference type="Gene3D" id="2.40.50.870">
    <property type="entry name" value="Protein of unknown function (DUF3299)"/>
    <property type="match status" value="1"/>
</dbReference>
<accession>Q0C1Q6</accession>
<name>Q0C1Q6_HYPNA</name>
<reference evidence="3 4" key="1">
    <citation type="journal article" date="2006" name="J. Bacteriol.">
        <title>Comparative genomic evidence for a close relationship between the dimorphic prosthecate bacteria Hyphomonas neptunium and Caulobacter crescentus.</title>
        <authorList>
            <person name="Badger J.H."/>
            <person name="Hoover T.R."/>
            <person name="Brun Y.V."/>
            <person name="Weiner R.M."/>
            <person name="Laub M.T."/>
            <person name="Alexandre G."/>
            <person name="Mrazek J."/>
            <person name="Ren Q."/>
            <person name="Paulsen I.T."/>
            <person name="Nelson K.E."/>
            <person name="Khouri H.M."/>
            <person name="Radune D."/>
            <person name="Sosa J."/>
            <person name="Dodson R.J."/>
            <person name="Sullivan S.A."/>
            <person name="Rosovitz M.J."/>
            <person name="Madupu R."/>
            <person name="Brinkac L.M."/>
            <person name="Durkin A.S."/>
            <person name="Daugherty S.C."/>
            <person name="Kothari S.P."/>
            <person name="Giglio M.G."/>
            <person name="Zhou L."/>
            <person name="Haft D.H."/>
            <person name="Selengut J.D."/>
            <person name="Davidsen T.M."/>
            <person name="Yang Q."/>
            <person name="Zafar N."/>
            <person name="Ward N.L."/>
        </authorList>
    </citation>
    <scope>NUCLEOTIDE SEQUENCE [LARGE SCALE GENOMIC DNA]</scope>
    <source>
        <strain evidence="3 4">ATCC 15444</strain>
    </source>
</reference>
<sequence>MSKSLAAFFLALFLAACGSETPSDSGQETISPPPMPEDAVSQSFERRSPSPYVDDPTVVTAPESGGENGYWGVKEGEALPIIWEDLMPTGSGEALEQEYADFYKALEARYASQAPEAGLEAIEEGSDMDYMPQLGSFDTVPELDGMLIRIPGYVVPFDFDLKNEQASFLLAPYMGACIHTPPPPPNQIIHVEADPAVRIDDIWVAYWLEGTLTAETQESELAAAAYTLKLTRIEPYGVP</sequence>
<dbReference type="KEGG" id="hne:HNE_1629"/>
<feature type="compositionally biased region" description="Polar residues" evidence="1">
    <location>
        <begin position="20"/>
        <end position="30"/>
    </location>
</feature>
<dbReference type="STRING" id="228405.HNE_1629"/>
<evidence type="ECO:0000313" key="3">
    <source>
        <dbReference type="EMBL" id="ABI76404.1"/>
    </source>
</evidence>
<keyword evidence="3" id="KW-0449">Lipoprotein</keyword>
<protein>
    <submittedName>
        <fullName evidence="3">Putative lipoprotein</fullName>
    </submittedName>
</protein>
<dbReference type="eggNOG" id="COG3495">
    <property type="taxonomic scope" value="Bacteria"/>
</dbReference>
<feature type="chain" id="PRO_5004169713" evidence="2">
    <location>
        <begin position="19"/>
        <end position="239"/>
    </location>
</feature>
<keyword evidence="2" id="KW-0732">Signal</keyword>
<dbReference type="AlphaFoldDB" id="Q0C1Q6"/>
<proteinExistence type="predicted"/>
<dbReference type="InterPro" id="IPR021727">
    <property type="entry name" value="DUF3299"/>
</dbReference>